<protein>
    <submittedName>
        <fullName evidence="1">Uncharacterized protein</fullName>
    </submittedName>
</protein>
<proteinExistence type="predicted"/>
<gene>
    <name evidence="1" type="ORF">AAJCM20276_20460</name>
</gene>
<accession>A0A6S6PRV4</accession>
<sequence>MADKLPHETSSLHALAERAVKEPKLLTKAEVTELANFVLKGGEHASELEREIAKKAQHNPEGVEKSDIVTLARKVLDRK</sequence>
<dbReference type="EMBL" id="AP023326">
    <property type="protein sequence ID" value="BCI67422.1"/>
    <property type="molecule type" value="Genomic_DNA"/>
</dbReference>
<name>A0A6S6PRV4_ACEAC</name>
<evidence type="ECO:0000313" key="2">
    <source>
        <dbReference type="Proteomes" id="UP000515220"/>
    </source>
</evidence>
<dbReference type="AlphaFoldDB" id="A0A6S6PRV4"/>
<organism evidence="1 2">
    <name type="scientific">Acetobacter aceti</name>
    <dbReference type="NCBI Taxonomy" id="435"/>
    <lineage>
        <taxon>Bacteria</taxon>
        <taxon>Pseudomonadati</taxon>
        <taxon>Pseudomonadota</taxon>
        <taxon>Alphaproteobacteria</taxon>
        <taxon>Acetobacterales</taxon>
        <taxon>Acetobacteraceae</taxon>
        <taxon>Acetobacter</taxon>
        <taxon>Acetobacter subgen. Acetobacter</taxon>
    </lineage>
</organism>
<evidence type="ECO:0000313" key="1">
    <source>
        <dbReference type="EMBL" id="BCI67422.1"/>
    </source>
</evidence>
<dbReference type="Proteomes" id="UP000515220">
    <property type="component" value="Chromosome"/>
</dbReference>
<dbReference type="RefSeq" id="WP_099349122.1">
    <property type="nucleotide sequence ID" value="NZ_AP023326.1"/>
</dbReference>
<reference evidence="1 2" key="1">
    <citation type="submission" date="2020-07" db="EMBL/GenBank/DDBJ databases">
        <title>Complete Genome Sequence of an acetic acid bacterium, Acetobacter aceti JCM20276.</title>
        <authorList>
            <person name="Hirose Y."/>
            <person name="Mihara H."/>
        </authorList>
    </citation>
    <scope>NUCLEOTIDE SEQUENCE [LARGE SCALE GENOMIC DNA]</scope>
    <source>
        <strain evidence="1 2">JCM20276</strain>
    </source>
</reference>